<evidence type="ECO:0000256" key="6">
    <source>
        <dbReference type="ARBA" id="ARBA00035180"/>
    </source>
</evidence>
<reference evidence="7" key="3">
    <citation type="submission" date="2011-03" db="EMBL/GenBank/DDBJ databases">
        <title>Annotation of Magnaporthe poae ATCC 64411.</title>
        <authorList>
            <person name="Ma L.-J."/>
            <person name="Dead R."/>
            <person name="Young S.K."/>
            <person name="Zeng Q."/>
            <person name="Gargeya S."/>
            <person name="Fitzgerald M."/>
            <person name="Haas B."/>
            <person name="Abouelleil A."/>
            <person name="Alvarado L."/>
            <person name="Arachchi H.M."/>
            <person name="Berlin A."/>
            <person name="Brown A."/>
            <person name="Chapman S.B."/>
            <person name="Chen Z."/>
            <person name="Dunbar C."/>
            <person name="Freedman E."/>
            <person name="Gearin G."/>
            <person name="Gellesch M."/>
            <person name="Goldberg J."/>
            <person name="Griggs A."/>
            <person name="Gujja S."/>
            <person name="Heiman D."/>
            <person name="Howarth C."/>
            <person name="Larson L."/>
            <person name="Lui A."/>
            <person name="MacDonald P.J.P."/>
            <person name="Mehta T."/>
            <person name="Montmayeur A."/>
            <person name="Murphy C."/>
            <person name="Neiman D."/>
            <person name="Pearson M."/>
            <person name="Priest M."/>
            <person name="Roberts A."/>
            <person name="Saif S."/>
            <person name="Shea T."/>
            <person name="Shenoy N."/>
            <person name="Sisk P."/>
            <person name="Stolte C."/>
            <person name="Sykes S."/>
            <person name="Yandava C."/>
            <person name="Wortman J."/>
            <person name="Nusbaum C."/>
            <person name="Birren B."/>
        </authorList>
    </citation>
    <scope>NUCLEOTIDE SEQUENCE</scope>
    <source>
        <strain evidence="7">ATCC 64411</strain>
    </source>
</reference>
<dbReference type="FunFam" id="3.40.30.10:FF:000260">
    <property type="entry name" value="Mitochondrial ribosomal protein L44"/>
    <property type="match status" value="1"/>
</dbReference>
<dbReference type="AlphaFoldDB" id="A0A0C4E2Y5"/>
<comment type="subcellular location">
    <subcellularLocation>
        <location evidence="1">Mitochondrion</location>
    </subcellularLocation>
</comment>
<dbReference type="Proteomes" id="UP000011715">
    <property type="component" value="Unassembled WGS sequence"/>
</dbReference>
<dbReference type="InterPro" id="IPR042776">
    <property type="entry name" value="Ribosomal_mL53_fung"/>
</dbReference>
<evidence type="ECO:0000256" key="2">
    <source>
        <dbReference type="ARBA" id="ARBA00005557"/>
    </source>
</evidence>
<keyword evidence="9" id="KW-1185">Reference proteome</keyword>
<dbReference type="EMBL" id="ADBL01001636">
    <property type="status" value="NOT_ANNOTATED_CDS"/>
    <property type="molecule type" value="Genomic_DNA"/>
</dbReference>
<evidence type="ECO:0000256" key="1">
    <source>
        <dbReference type="ARBA" id="ARBA00004173"/>
    </source>
</evidence>
<dbReference type="EMBL" id="GL876970">
    <property type="protein sequence ID" value="KLU87784.1"/>
    <property type="molecule type" value="Genomic_DNA"/>
</dbReference>
<dbReference type="OMA" id="MDFNCSK"/>
<reference evidence="8" key="4">
    <citation type="journal article" date="2015" name="G3 (Bethesda)">
        <title>Genome sequences of three phytopathogenic species of the Magnaporthaceae family of fungi.</title>
        <authorList>
            <person name="Okagaki L.H."/>
            <person name="Nunes C.C."/>
            <person name="Sailsbery J."/>
            <person name="Clay B."/>
            <person name="Brown D."/>
            <person name="John T."/>
            <person name="Oh Y."/>
            <person name="Young N."/>
            <person name="Fitzgerald M."/>
            <person name="Haas B.J."/>
            <person name="Zeng Q."/>
            <person name="Young S."/>
            <person name="Adiconis X."/>
            <person name="Fan L."/>
            <person name="Levin J.Z."/>
            <person name="Mitchell T.K."/>
            <person name="Okubara P.A."/>
            <person name="Farman M.L."/>
            <person name="Kohn L.M."/>
            <person name="Birren B."/>
            <person name="Ma L.-J."/>
            <person name="Dean R.A."/>
        </authorList>
    </citation>
    <scope>NUCLEOTIDE SEQUENCE</scope>
    <source>
        <strain evidence="8">ATCC 64411 / 73-15</strain>
    </source>
</reference>
<organism evidence="8 9">
    <name type="scientific">Magnaporthiopsis poae (strain ATCC 64411 / 73-15)</name>
    <name type="common">Kentucky bluegrass fungus</name>
    <name type="synonym">Magnaporthe poae</name>
    <dbReference type="NCBI Taxonomy" id="644358"/>
    <lineage>
        <taxon>Eukaryota</taxon>
        <taxon>Fungi</taxon>
        <taxon>Dikarya</taxon>
        <taxon>Ascomycota</taxon>
        <taxon>Pezizomycotina</taxon>
        <taxon>Sordariomycetes</taxon>
        <taxon>Sordariomycetidae</taxon>
        <taxon>Magnaporthales</taxon>
        <taxon>Magnaporthaceae</taxon>
        <taxon>Magnaporthiopsis</taxon>
    </lineage>
</organism>
<keyword evidence="4" id="KW-0496">Mitochondrion</keyword>
<keyword evidence="3 7" id="KW-0689">Ribosomal protein</keyword>
<dbReference type="STRING" id="644358.A0A0C4E2Y5"/>
<dbReference type="eggNOG" id="ENOG502S452">
    <property type="taxonomic scope" value="Eukaryota"/>
</dbReference>
<dbReference type="Pfam" id="PF10780">
    <property type="entry name" value="MRP_L53"/>
    <property type="match status" value="1"/>
</dbReference>
<comment type="similarity">
    <text evidence="2">Belongs to the mitochondrion-specific ribosomal protein mL53 family.</text>
</comment>
<dbReference type="OrthoDB" id="4136894at2759"/>
<dbReference type="PANTHER" id="PTHR28236:SF1">
    <property type="entry name" value="LARGE RIBOSOMAL SUBUNIT PROTEIN ML53"/>
    <property type="match status" value="1"/>
</dbReference>
<proteinExistence type="inferred from homology"/>
<sequence length="96" mass="10802">MNRFVTEVRTKFNPFSPSARPARLFLAYLPPDARASGMSITTTLLPKASTEPPMLQVKFKDGKELNLESEKLGIKGILEEIDRHCRVLQKQADLSD</sequence>
<keyword evidence="5" id="KW-0687">Ribonucleoprotein</keyword>
<evidence type="ECO:0000256" key="3">
    <source>
        <dbReference type="ARBA" id="ARBA00022980"/>
    </source>
</evidence>
<reference evidence="7" key="1">
    <citation type="submission" date="2010-05" db="EMBL/GenBank/DDBJ databases">
        <title>The Genome Sequence of Magnaporthe poae strain ATCC 64411.</title>
        <authorList>
            <consortium name="The Broad Institute Genome Sequencing Platform"/>
            <consortium name="Broad Institute Genome Sequencing Center for Infectious Disease"/>
            <person name="Ma L.-J."/>
            <person name="Dead R."/>
            <person name="Young S."/>
            <person name="Zeng Q."/>
            <person name="Koehrsen M."/>
            <person name="Alvarado L."/>
            <person name="Berlin A."/>
            <person name="Chapman S.B."/>
            <person name="Chen Z."/>
            <person name="Freedman E."/>
            <person name="Gellesch M."/>
            <person name="Goldberg J."/>
            <person name="Griggs A."/>
            <person name="Gujja S."/>
            <person name="Heilman E.R."/>
            <person name="Heiman D."/>
            <person name="Hepburn T."/>
            <person name="Howarth C."/>
            <person name="Jen D."/>
            <person name="Larson L."/>
            <person name="Mehta T."/>
            <person name="Neiman D."/>
            <person name="Pearson M."/>
            <person name="Roberts A."/>
            <person name="Saif S."/>
            <person name="Shea T."/>
            <person name="Shenoy N."/>
            <person name="Sisk P."/>
            <person name="Stolte C."/>
            <person name="Sykes S."/>
            <person name="Walk T."/>
            <person name="White J."/>
            <person name="Yandava C."/>
            <person name="Haas B."/>
            <person name="Nusbaum C."/>
            <person name="Birren B."/>
        </authorList>
    </citation>
    <scope>NUCLEOTIDE SEQUENCE</scope>
    <source>
        <strain evidence="7">ATCC 64411</strain>
    </source>
</reference>
<evidence type="ECO:0000313" key="9">
    <source>
        <dbReference type="Proteomes" id="UP000011715"/>
    </source>
</evidence>
<accession>A0A0C4E2Y5</accession>
<evidence type="ECO:0000256" key="5">
    <source>
        <dbReference type="ARBA" id="ARBA00023274"/>
    </source>
</evidence>
<dbReference type="GO" id="GO:0003735">
    <property type="term" value="F:structural constituent of ribosome"/>
    <property type="evidence" value="ECO:0007669"/>
    <property type="project" value="TreeGrafter"/>
</dbReference>
<reference evidence="8" key="5">
    <citation type="submission" date="2015-06" db="UniProtKB">
        <authorList>
            <consortium name="EnsemblFungi"/>
        </authorList>
    </citation>
    <scope>IDENTIFICATION</scope>
    <source>
        <strain evidence="8">ATCC 64411</strain>
    </source>
</reference>
<evidence type="ECO:0000313" key="7">
    <source>
        <dbReference type="EMBL" id="KLU87784.1"/>
    </source>
</evidence>
<reference evidence="9" key="2">
    <citation type="submission" date="2010-05" db="EMBL/GenBank/DDBJ databases">
        <title>The genome sequence of Magnaporthe poae strain ATCC 64411.</title>
        <authorList>
            <person name="Ma L.-J."/>
            <person name="Dead R."/>
            <person name="Young S."/>
            <person name="Zeng Q."/>
            <person name="Koehrsen M."/>
            <person name="Alvarado L."/>
            <person name="Berlin A."/>
            <person name="Chapman S.B."/>
            <person name="Chen Z."/>
            <person name="Freedman E."/>
            <person name="Gellesch M."/>
            <person name="Goldberg J."/>
            <person name="Griggs A."/>
            <person name="Gujja S."/>
            <person name="Heilman E.R."/>
            <person name="Heiman D."/>
            <person name="Hepburn T."/>
            <person name="Howarth C."/>
            <person name="Jen D."/>
            <person name="Larson L."/>
            <person name="Mehta T."/>
            <person name="Neiman D."/>
            <person name="Pearson M."/>
            <person name="Roberts A."/>
            <person name="Saif S."/>
            <person name="Shea T."/>
            <person name="Shenoy N."/>
            <person name="Sisk P."/>
            <person name="Stolte C."/>
            <person name="Sykes S."/>
            <person name="Walk T."/>
            <person name="White J."/>
            <person name="Yandava C."/>
            <person name="Haas B."/>
            <person name="Nusbaum C."/>
            <person name="Birren B."/>
        </authorList>
    </citation>
    <scope>NUCLEOTIDE SEQUENCE [LARGE SCALE GENOMIC DNA]</scope>
    <source>
        <strain evidence="9">ATCC 64411 / 73-15</strain>
    </source>
</reference>
<dbReference type="VEuPathDB" id="FungiDB:MAPG_06777"/>
<dbReference type="InterPro" id="IPR019716">
    <property type="entry name" value="Ribosomal_mL53"/>
</dbReference>
<dbReference type="EnsemblFungi" id="MAPG_06777T0">
    <property type="protein sequence ID" value="MAPG_06777T0"/>
    <property type="gene ID" value="MAPG_06777"/>
</dbReference>
<protein>
    <recommendedName>
        <fullName evidence="6">Large ribosomal subunit protein mL53</fullName>
    </recommendedName>
</protein>
<gene>
    <name evidence="7" type="ORF">MAPG_06777</name>
</gene>
<evidence type="ECO:0000256" key="4">
    <source>
        <dbReference type="ARBA" id="ARBA00023128"/>
    </source>
</evidence>
<dbReference type="GO" id="GO:0005762">
    <property type="term" value="C:mitochondrial large ribosomal subunit"/>
    <property type="evidence" value="ECO:0007669"/>
    <property type="project" value="TreeGrafter"/>
</dbReference>
<dbReference type="Gene3D" id="3.40.30.10">
    <property type="entry name" value="Glutaredoxin"/>
    <property type="match status" value="1"/>
</dbReference>
<dbReference type="PANTHER" id="PTHR28236">
    <property type="entry name" value="54S RIBOSOMAL PROTEIN L44, MITOCHONDRIAL"/>
    <property type="match status" value="1"/>
</dbReference>
<name>A0A0C4E2Y5_MAGP6</name>
<evidence type="ECO:0000313" key="8">
    <source>
        <dbReference type="EnsemblFungi" id="MAPG_06777T0"/>
    </source>
</evidence>